<name>A0A0C7R3C4_PARSO</name>
<reference evidence="2 3" key="1">
    <citation type="submission" date="2015-01" db="EMBL/GenBank/DDBJ databases">
        <authorList>
            <person name="Aslett A.Martin."/>
            <person name="De Silva Nishadi"/>
        </authorList>
    </citation>
    <scope>NUCLEOTIDE SEQUENCE [LARGE SCALE GENOMIC DNA]</scope>
    <source>
        <strain evidence="2 3">R28058</strain>
    </source>
</reference>
<dbReference type="InterPro" id="IPR036237">
    <property type="entry name" value="Xyl_isomerase-like_sf"/>
</dbReference>
<proteinExistence type="predicted"/>
<dbReference type="Gene3D" id="3.20.20.150">
    <property type="entry name" value="Divalent-metal-dependent TIM barrel enzymes"/>
    <property type="match status" value="1"/>
</dbReference>
<evidence type="ECO:0000259" key="1">
    <source>
        <dbReference type="Pfam" id="PF01261"/>
    </source>
</evidence>
<organism evidence="2 3">
    <name type="scientific">Paraclostridium sordellii</name>
    <name type="common">Clostridium sordellii</name>
    <dbReference type="NCBI Taxonomy" id="1505"/>
    <lineage>
        <taxon>Bacteria</taxon>
        <taxon>Bacillati</taxon>
        <taxon>Bacillota</taxon>
        <taxon>Clostridia</taxon>
        <taxon>Peptostreptococcales</taxon>
        <taxon>Peptostreptococcaceae</taxon>
        <taxon>Paraclostridium</taxon>
    </lineage>
</organism>
<dbReference type="Proteomes" id="UP000049127">
    <property type="component" value="Unassembled WGS sequence"/>
</dbReference>
<dbReference type="PANTHER" id="PTHR12110">
    <property type="entry name" value="HYDROXYPYRUVATE ISOMERASE"/>
    <property type="match status" value="1"/>
</dbReference>
<sequence length="256" mass="30040">MKDINLVKLVGDIKSVNIDEIRKLEVGVEIQSFPQNILDEDYSYIIKECKFKFRNFDNIISLHGSSFDLNPGSTDKKVLELTKYRYMQSINIAKEIGAKYVIFHSQISPLISVAKIRKLKINNQILFWKEFLKEIDDLDITILLENEYEDSYEELLYIIKEVNSPNLKICLDTGHVLAYSNKSLESWFLGLNDYIKYVHLHFNEGKNDSHTKPTNDQLVMFKHIIEKSNIKPIISLEYNFEDAKEEILRIREILDK</sequence>
<dbReference type="SUPFAM" id="SSF51658">
    <property type="entry name" value="Xylose isomerase-like"/>
    <property type="match status" value="1"/>
</dbReference>
<protein>
    <submittedName>
        <fullName evidence="2">Xylose isomerase domain-containing protein TIM barrel</fullName>
    </submittedName>
</protein>
<evidence type="ECO:0000313" key="2">
    <source>
        <dbReference type="EMBL" id="CEQ03285.1"/>
    </source>
</evidence>
<dbReference type="RefSeq" id="WP_055333793.1">
    <property type="nucleotide sequence ID" value="NZ_CDNF01000003.1"/>
</dbReference>
<dbReference type="GO" id="GO:0016853">
    <property type="term" value="F:isomerase activity"/>
    <property type="evidence" value="ECO:0007669"/>
    <property type="project" value="UniProtKB-KW"/>
</dbReference>
<accession>A0A0C7R3C4</accession>
<dbReference type="AlphaFoldDB" id="A0A0C7R3C4"/>
<dbReference type="EMBL" id="CEKZ01000003">
    <property type="protein sequence ID" value="CEQ03285.1"/>
    <property type="molecule type" value="Genomic_DNA"/>
</dbReference>
<gene>
    <name evidence="2" type="ORF">R28058_10181</name>
</gene>
<dbReference type="Pfam" id="PF01261">
    <property type="entry name" value="AP_endonuc_2"/>
    <property type="match status" value="1"/>
</dbReference>
<dbReference type="InterPro" id="IPR050312">
    <property type="entry name" value="IolE/XylAMocC-like"/>
</dbReference>
<keyword evidence="2" id="KW-0413">Isomerase</keyword>
<evidence type="ECO:0000313" key="3">
    <source>
        <dbReference type="Proteomes" id="UP000049127"/>
    </source>
</evidence>
<dbReference type="InterPro" id="IPR013022">
    <property type="entry name" value="Xyl_isomerase-like_TIM-brl"/>
</dbReference>
<feature type="domain" description="Xylose isomerase-like TIM barrel" evidence="1">
    <location>
        <begin position="37"/>
        <end position="250"/>
    </location>
</feature>